<protein>
    <submittedName>
        <fullName evidence="2">ABC transport system substrate-binding protein</fullName>
    </submittedName>
</protein>
<dbReference type="InterPro" id="IPR007487">
    <property type="entry name" value="ABC_transpt-TYRBP-like"/>
</dbReference>
<feature type="region of interest" description="Disordered" evidence="1">
    <location>
        <begin position="331"/>
        <end position="359"/>
    </location>
</feature>
<evidence type="ECO:0000256" key="1">
    <source>
        <dbReference type="SAM" id="MobiDB-lite"/>
    </source>
</evidence>
<dbReference type="CDD" id="cd06325">
    <property type="entry name" value="PBP1_ABC_unchar_transporter"/>
    <property type="match status" value="1"/>
</dbReference>
<dbReference type="Proteomes" id="UP001183794">
    <property type="component" value="Unassembled WGS sequence"/>
</dbReference>
<keyword evidence="3" id="KW-1185">Reference proteome</keyword>
<feature type="compositionally biased region" description="Acidic residues" evidence="1">
    <location>
        <begin position="335"/>
        <end position="359"/>
    </location>
</feature>
<dbReference type="Gene3D" id="3.40.50.2300">
    <property type="match status" value="2"/>
</dbReference>
<dbReference type="PANTHER" id="PTHR35271:SF1">
    <property type="entry name" value="ABC TRANSPORTER, SUBSTRATE-BINDING LIPOPROTEIN"/>
    <property type="match status" value="1"/>
</dbReference>
<organism evidence="2 3">
    <name type="scientific">Enteractinococcus fodinae</name>
    <dbReference type="NCBI Taxonomy" id="684663"/>
    <lineage>
        <taxon>Bacteria</taxon>
        <taxon>Bacillati</taxon>
        <taxon>Actinomycetota</taxon>
        <taxon>Actinomycetes</taxon>
        <taxon>Micrococcales</taxon>
        <taxon>Micrococcaceae</taxon>
    </lineage>
</organism>
<evidence type="ECO:0000313" key="3">
    <source>
        <dbReference type="Proteomes" id="UP001183794"/>
    </source>
</evidence>
<gene>
    <name evidence="2" type="ORF">J2S62_001966</name>
</gene>
<evidence type="ECO:0000313" key="2">
    <source>
        <dbReference type="EMBL" id="MDR7347709.1"/>
    </source>
</evidence>
<dbReference type="EMBL" id="JAVDYJ010000001">
    <property type="protein sequence ID" value="MDR7347709.1"/>
    <property type="molecule type" value="Genomic_DNA"/>
</dbReference>
<dbReference type="PANTHER" id="PTHR35271">
    <property type="entry name" value="ABC TRANSPORTER, SUBSTRATE-BINDING LIPOPROTEIN-RELATED"/>
    <property type="match status" value="1"/>
</dbReference>
<dbReference type="SUPFAM" id="SSF53822">
    <property type="entry name" value="Periplasmic binding protein-like I"/>
    <property type="match status" value="1"/>
</dbReference>
<sequence length="359" mass="37228">MKRTTLLKTVATSATLGLLLTACGGDDGGNGGGGGEAEGESYKVGIAQYVSHPSLDATAQGIKDVLEESDHDIEVEEQNAQADQATMNNVVGGFAGDGDLDAVVPIATPVAIAAATTIEDTPVVFSAVTDPVDAGLVPDWDTPGDNITGVSDMNPVDEQLQLILDVVGDVEVIGIPYSSAESNSVVQVEAAQDAAEELGFEIQEVAVTNTSEVAQGVESFSNVDAIYVPTDNTVVSGLETVISYGIDNQIPVFAAESDSVERGTIGTYGLNYYEHGRQAGEMVLSLITGEAELADTPPSLADPDALEYTFNLDAAEQMGVEIPQDMVDEANIVGEEGDDAATEEETATEDDAETGDDTE</sequence>
<dbReference type="RefSeq" id="WP_310174237.1">
    <property type="nucleotide sequence ID" value="NZ_BAABHE010000002.1"/>
</dbReference>
<dbReference type="InterPro" id="IPR028082">
    <property type="entry name" value="Peripla_BP_I"/>
</dbReference>
<name>A0ABU2B5N3_9MICC</name>
<proteinExistence type="predicted"/>
<accession>A0ABU2B5N3</accession>
<reference evidence="2 3" key="1">
    <citation type="submission" date="2023-07" db="EMBL/GenBank/DDBJ databases">
        <title>Sequencing the genomes of 1000 actinobacteria strains.</title>
        <authorList>
            <person name="Klenk H.-P."/>
        </authorList>
    </citation>
    <scope>NUCLEOTIDE SEQUENCE [LARGE SCALE GENOMIC DNA]</scope>
    <source>
        <strain evidence="2 3">DSM 22966</strain>
    </source>
</reference>
<dbReference type="PROSITE" id="PS51257">
    <property type="entry name" value="PROKAR_LIPOPROTEIN"/>
    <property type="match status" value="1"/>
</dbReference>
<dbReference type="Pfam" id="PF04392">
    <property type="entry name" value="ABC_sub_bind"/>
    <property type="match status" value="1"/>
</dbReference>
<comment type="caution">
    <text evidence="2">The sequence shown here is derived from an EMBL/GenBank/DDBJ whole genome shotgun (WGS) entry which is preliminary data.</text>
</comment>